<dbReference type="GO" id="GO:0097367">
    <property type="term" value="F:carbohydrate derivative binding"/>
    <property type="evidence" value="ECO:0007669"/>
    <property type="project" value="InterPro"/>
</dbReference>
<dbReference type="SUPFAM" id="SSF53697">
    <property type="entry name" value="SIS domain"/>
    <property type="match status" value="1"/>
</dbReference>
<dbReference type="Gene3D" id="3.40.50.10490">
    <property type="entry name" value="Glucose-6-phosphate isomerase like protein, domain 1"/>
    <property type="match status" value="1"/>
</dbReference>
<dbReference type="EMBL" id="AHYR01000003">
    <property type="protein sequence ID" value="EOT43306.1"/>
    <property type="molecule type" value="Genomic_DNA"/>
</dbReference>
<dbReference type="GO" id="GO:0003677">
    <property type="term" value="F:DNA binding"/>
    <property type="evidence" value="ECO:0007669"/>
    <property type="project" value="InterPro"/>
</dbReference>
<keyword evidence="2" id="KW-1185">Reference proteome</keyword>
<dbReference type="Proteomes" id="UP000014127">
    <property type="component" value="Unassembled WGS sequence"/>
</dbReference>
<dbReference type="PANTHER" id="PTHR30514:SF1">
    <property type="entry name" value="HTH-TYPE TRANSCRIPTIONAL REGULATOR HEXR-RELATED"/>
    <property type="match status" value="1"/>
</dbReference>
<comment type="caution">
    <text evidence="1">The sequence shown here is derived from an EMBL/GenBank/DDBJ whole genome shotgun (WGS) entry which is preliminary data.</text>
</comment>
<name>S1NYK8_9ENTE</name>
<dbReference type="PANTHER" id="PTHR30514">
    <property type="entry name" value="GLUCOKINASE"/>
    <property type="match status" value="1"/>
</dbReference>
<accession>S1NYK8</accession>
<proteinExistence type="predicted"/>
<gene>
    <name evidence="1" type="ORF">OMK_00660</name>
</gene>
<dbReference type="InterPro" id="IPR036388">
    <property type="entry name" value="WH-like_DNA-bd_sf"/>
</dbReference>
<dbReference type="GO" id="GO:0003700">
    <property type="term" value="F:DNA-binding transcription factor activity"/>
    <property type="evidence" value="ECO:0007669"/>
    <property type="project" value="InterPro"/>
</dbReference>
<evidence type="ECO:0000313" key="1">
    <source>
        <dbReference type="EMBL" id="EOT43306.1"/>
    </source>
</evidence>
<dbReference type="eggNOG" id="ENOG502Z82W">
    <property type="taxonomic scope" value="Bacteria"/>
</dbReference>
<dbReference type="HOGENOM" id="CLU_1068496_0_0_9"/>
<dbReference type="AlphaFoldDB" id="S1NYK8"/>
<dbReference type="SUPFAM" id="SSF46689">
    <property type="entry name" value="Homeodomain-like"/>
    <property type="match status" value="1"/>
</dbReference>
<evidence type="ECO:0008006" key="3">
    <source>
        <dbReference type="Google" id="ProtNLM"/>
    </source>
</evidence>
<dbReference type="OrthoDB" id="3684496at2"/>
<dbReference type="InterPro" id="IPR047640">
    <property type="entry name" value="RpiR-like"/>
</dbReference>
<dbReference type="PATRIC" id="fig|1139219.3.peg.628"/>
<dbReference type="InterPro" id="IPR009057">
    <property type="entry name" value="Homeodomain-like_sf"/>
</dbReference>
<protein>
    <recommendedName>
        <fullName evidence="3">HTH rpiR-type domain-containing protein</fullName>
    </recommendedName>
</protein>
<dbReference type="Gene3D" id="1.10.10.10">
    <property type="entry name" value="Winged helix-like DNA-binding domain superfamily/Winged helix DNA-binding domain"/>
    <property type="match status" value="1"/>
</dbReference>
<dbReference type="STRING" id="44009.RV01_GL000213"/>
<dbReference type="GO" id="GO:1901135">
    <property type="term" value="P:carbohydrate derivative metabolic process"/>
    <property type="evidence" value="ECO:0007669"/>
    <property type="project" value="InterPro"/>
</dbReference>
<evidence type="ECO:0000313" key="2">
    <source>
        <dbReference type="Proteomes" id="UP000014127"/>
    </source>
</evidence>
<reference evidence="1 2" key="1">
    <citation type="submission" date="2013-03" db="EMBL/GenBank/DDBJ databases">
        <title>The Genome Sequence of Enterococcus dispar ATCC_51266 (Illumina only assembly).</title>
        <authorList>
            <consortium name="The Broad Institute Genomics Platform"/>
            <consortium name="The Broad Institute Genome Sequencing Center for Infectious Disease"/>
            <person name="Earl A."/>
            <person name="Russ C."/>
            <person name="Gilmore M."/>
            <person name="Surin D."/>
            <person name="Walker B."/>
            <person name="Young S."/>
            <person name="Zeng Q."/>
            <person name="Gargeya S."/>
            <person name="Fitzgerald M."/>
            <person name="Haas B."/>
            <person name="Abouelleil A."/>
            <person name="Allen A.W."/>
            <person name="Alvarado L."/>
            <person name="Arachchi H.M."/>
            <person name="Berlin A.M."/>
            <person name="Chapman S.B."/>
            <person name="Gainer-Dewar J."/>
            <person name="Goldberg J."/>
            <person name="Griggs A."/>
            <person name="Gujja S."/>
            <person name="Hansen M."/>
            <person name="Howarth C."/>
            <person name="Imamovic A."/>
            <person name="Ireland A."/>
            <person name="Larimer J."/>
            <person name="McCowan C."/>
            <person name="Murphy C."/>
            <person name="Pearson M."/>
            <person name="Poon T.W."/>
            <person name="Priest M."/>
            <person name="Roberts A."/>
            <person name="Saif S."/>
            <person name="Shea T."/>
            <person name="Sisk P."/>
            <person name="Sykes S."/>
            <person name="Wortman J."/>
            <person name="Nusbaum C."/>
            <person name="Birren B."/>
        </authorList>
    </citation>
    <scope>NUCLEOTIDE SEQUENCE [LARGE SCALE GENOMIC DNA]</scope>
    <source>
        <strain evidence="1 2">ATCC 51266</strain>
    </source>
</reference>
<organism evidence="1 2">
    <name type="scientific">Enterococcus dispar ATCC 51266</name>
    <dbReference type="NCBI Taxonomy" id="1139219"/>
    <lineage>
        <taxon>Bacteria</taxon>
        <taxon>Bacillati</taxon>
        <taxon>Bacillota</taxon>
        <taxon>Bacilli</taxon>
        <taxon>Lactobacillales</taxon>
        <taxon>Enterococcaceae</taxon>
        <taxon>Enterococcus</taxon>
    </lineage>
</organism>
<sequence length="216" mass="25298">MIMDRLNDVINSYKKNSTFYILSLFFQEHIHEIPYITMDEVASRTFVSKSQISKYVRYLDYKTYIEFKDACVEYLESLERRRHDSKASNNMKDNSLIFAGTMIHFLNSLTSSLDYNQLELLTEQLTSANTIFVFAQGDARYLCHQIQTELQVINMNVIICDVGFQHSYDINDNDLLLVLSIDGNTFKYDKRVVKRLEKMNGTKWLISCQSNIKFKG</sequence>
<dbReference type="InterPro" id="IPR046348">
    <property type="entry name" value="SIS_dom_sf"/>
</dbReference>